<feature type="compositionally biased region" description="Basic and acidic residues" evidence="1">
    <location>
        <begin position="17"/>
        <end position="27"/>
    </location>
</feature>
<feature type="transmembrane region" description="Helical" evidence="2">
    <location>
        <begin position="53"/>
        <end position="70"/>
    </location>
</feature>
<keyword evidence="2" id="KW-0812">Transmembrane</keyword>
<evidence type="ECO:0000313" key="3">
    <source>
        <dbReference type="EMBL" id="EUN21988.1"/>
    </source>
</evidence>
<proteinExistence type="predicted"/>
<keyword evidence="2" id="KW-1133">Transmembrane helix</keyword>
<dbReference type="AlphaFoldDB" id="W7DV36"/>
<dbReference type="RefSeq" id="XP_014551563.1">
    <property type="nucleotide sequence ID" value="XM_014696077.1"/>
</dbReference>
<reference evidence="3 4" key="1">
    <citation type="journal article" date="2013" name="PLoS Genet.">
        <title>Comparative genome structure, secondary metabolite, and effector coding capacity across Cochliobolus pathogens.</title>
        <authorList>
            <person name="Condon B.J."/>
            <person name="Leng Y."/>
            <person name="Wu D."/>
            <person name="Bushley K.E."/>
            <person name="Ohm R.A."/>
            <person name="Otillar R."/>
            <person name="Martin J."/>
            <person name="Schackwitz W."/>
            <person name="Grimwood J."/>
            <person name="MohdZainudin N."/>
            <person name="Xue C."/>
            <person name="Wang R."/>
            <person name="Manning V.A."/>
            <person name="Dhillon B."/>
            <person name="Tu Z.J."/>
            <person name="Steffenson B.J."/>
            <person name="Salamov A."/>
            <person name="Sun H."/>
            <person name="Lowry S."/>
            <person name="LaButti K."/>
            <person name="Han J."/>
            <person name="Copeland A."/>
            <person name="Lindquist E."/>
            <person name="Barry K."/>
            <person name="Schmutz J."/>
            <person name="Baker S.E."/>
            <person name="Ciuffetti L.M."/>
            <person name="Grigoriev I.V."/>
            <person name="Zhong S."/>
            <person name="Turgeon B.G."/>
        </authorList>
    </citation>
    <scope>NUCLEOTIDE SEQUENCE [LARGE SCALE GENOMIC DNA]</scope>
    <source>
        <strain evidence="3 4">FI3</strain>
    </source>
</reference>
<evidence type="ECO:0000256" key="2">
    <source>
        <dbReference type="SAM" id="Phobius"/>
    </source>
</evidence>
<organism evidence="3 4">
    <name type="scientific">Bipolaris victoriae (strain FI3)</name>
    <name type="common">Victoria blight of oats agent</name>
    <name type="synonym">Cochliobolus victoriae</name>
    <dbReference type="NCBI Taxonomy" id="930091"/>
    <lineage>
        <taxon>Eukaryota</taxon>
        <taxon>Fungi</taxon>
        <taxon>Dikarya</taxon>
        <taxon>Ascomycota</taxon>
        <taxon>Pezizomycotina</taxon>
        <taxon>Dothideomycetes</taxon>
        <taxon>Pleosporomycetidae</taxon>
        <taxon>Pleosporales</taxon>
        <taxon>Pleosporineae</taxon>
        <taxon>Pleosporaceae</taxon>
        <taxon>Bipolaris</taxon>
    </lineage>
</organism>
<protein>
    <submittedName>
        <fullName evidence="3">Uncharacterized protein</fullName>
    </submittedName>
</protein>
<dbReference type="EMBL" id="KI968826">
    <property type="protein sequence ID" value="EUN21988.1"/>
    <property type="molecule type" value="Genomic_DNA"/>
</dbReference>
<keyword evidence="2" id="KW-0472">Membrane</keyword>
<keyword evidence="4" id="KW-1185">Reference proteome</keyword>
<name>W7DV36_BIPV3</name>
<sequence>MLATGFASVTEAKQSQKKTEKREEKEMSTPTCAMKINHIPQGESNQCAPIRRLSQLLLLLLLFPLLVVRTGRSFSLILFTLWTCFSVPFISPFFGLNVCTMANLLRCVPLQLAGFGLDTGFRLKKTHTHTSEIWRETRYYVAVVSSWDL</sequence>
<dbReference type="Proteomes" id="UP000054337">
    <property type="component" value="Unassembled WGS sequence"/>
</dbReference>
<evidence type="ECO:0000313" key="4">
    <source>
        <dbReference type="Proteomes" id="UP000054337"/>
    </source>
</evidence>
<dbReference type="GeneID" id="26250201"/>
<accession>W7DV36</accession>
<evidence type="ECO:0000256" key="1">
    <source>
        <dbReference type="SAM" id="MobiDB-lite"/>
    </source>
</evidence>
<feature type="region of interest" description="Disordered" evidence="1">
    <location>
        <begin position="1"/>
        <end position="29"/>
    </location>
</feature>
<dbReference type="HOGENOM" id="CLU_1916906_0_0_1"/>
<feature type="transmembrane region" description="Helical" evidence="2">
    <location>
        <begin position="76"/>
        <end position="96"/>
    </location>
</feature>
<gene>
    <name evidence="3" type="ORF">COCVIDRAFT_112590</name>
</gene>